<gene>
    <name evidence="2" type="ORF">AKJ29_10330</name>
</gene>
<comment type="caution">
    <text evidence="2">The sequence shown here is derived from an EMBL/GenBank/DDBJ whole genome shotgun (WGS) entry which is preliminary data.</text>
</comment>
<evidence type="ECO:0000313" key="3">
    <source>
        <dbReference type="Proteomes" id="UP000050471"/>
    </source>
</evidence>
<protein>
    <recommendedName>
        <fullName evidence="4">DUF2155 domain-containing protein</fullName>
    </recommendedName>
</protein>
<proteinExistence type="predicted"/>
<reference evidence="2 3" key="1">
    <citation type="submission" date="2015-09" db="EMBL/GenBank/DDBJ databases">
        <title>Draft genome sequence of Aliiroseovarius crassostreae CV919-312TSm, the causative agent of Roseovarius Oyster Disease (formerly Juvenile Oyster Disease).</title>
        <authorList>
            <person name="Kessner L."/>
            <person name="Spinard E."/>
            <person name="Nelson D."/>
        </authorList>
    </citation>
    <scope>NUCLEOTIDE SEQUENCE [LARGE SCALE GENOMIC DNA]</scope>
    <source>
        <strain evidence="2 3">CV919-312</strain>
    </source>
</reference>
<dbReference type="AlphaFoldDB" id="A0A0N8IBH2"/>
<evidence type="ECO:0000256" key="1">
    <source>
        <dbReference type="SAM" id="SignalP"/>
    </source>
</evidence>
<dbReference type="RefSeq" id="WP_055189115.1">
    <property type="nucleotide sequence ID" value="NZ_FPBS01000007.1"/>
</dbReference>
<feature type="chain" id="PRO_5006026865" description="DUF2155 domain-containing protein" evidence="1">
    <location>
        <begin position="21"/>
        <end position="119"/>
    </location>
</feature>
<evidence type="ECO:0000313" key="2">
    <source>
        <dbReference type="EMBL" id="KPN63099.1"/>
    </source>
</evidence>
<feature type="signal peptide" evidence="1">
    <location>
        <begin position="1"/>
        <end position="20"/>
    </location>
</feature>
<dbReference type="EMBL" id="LKBA01000006">
    <property type="protein sequence ID" value="KPN63099.1"/>
    <property type="molecule type" value="Genomic_DNA"/>
</dbReference>
<sequence length="119" mass="12825">MIFRAFVSAIALLAPLAATAQTAKAPGAMLRGLDKISGSYEDFSLNAGETVLLGKLQITLGECRYPTDNPSGDAFAWLVVRDGNSEKTAFEGWMISSSPGLNGLDHPRYDVWVLRCTTE</sequence>
<evidence type="ECO:0008006" key="4">
    <source>
        <dbReference type="Google" id="ProtNLM"/>
    </source>
</evidence>
<keyword evidence="1" id="KW-0732">Signal</keyword>
<dbReference type="Pfam" id="PF09923">
    <property type="entry name" value="DUF2155"/>
    <property type="match status" value="1"/>
</dbReference>
<dbReference type="Proteomes" id="UP000050471">
    <property type="component" value="Unassembled WGS sequence"/>
</dbReference>
<name>A0A0N8IBH2_9RHOB</name>
<dbReference type="InterPro" id="IPR019225">
    <property type="entry name" value="DUF2155"/>
</dbReference>
<organism evidence="2 3">
    <name type="scientific">Aliiroseovarius crassostreae</name>
    <dbReference type="NCBI Taxonomy" id="154981"/>
    <lineage>
        <taxon>Bacteria</taxon>
        <taxon>Pseudomonadati</taxon>
        <taxon>Pseudomonadota</taxon>
        <taxon>Alphaproteobacteria</taxon>
        <taxon>Rhodobacterales</taxon>
        <taxon>Paracoccaceae</taxon>
        <taxon>Aliiroseovarius</taxon>
    </lineage>
</organism>
<accession>A0A0N8IBH2</accession>
<dbReference type="STRING" id="154981.AKJ29_10330"/>
<keyword evidence="3" id="KW-1185">Reference proteome</keyword>